<dbReference type="EMBL" id="BGPR01058575">
    <property type="protein sequence ID" value="GBO34724.1"/>
    <property type="molecule type" value="Genomic_DNA"/>
</dbReference>
<feature type="compositionally biased region" description="Basic and acidic residues" evidence="1">
    <location>
        <begin position="13"/>
        <end position="39"/>
    </location>
</feature>
<keyword evidence="3" id="KW-1185">Reference proteome</keyword>
<feature type="region of interest" description="Disordered" evidence="1">
    <location>
        <begin position="1"/>
        <end position="39"/>
    </location>
</feature>
<sequence length="98" mass="11012">MCRENIVEGLTSYKEHPTSETRSGKPATHEEKLPCSETDALHEPTIMLKDLSGHEKDHLWNYVYVSGGMEGVFARLSVHVMGAMSDLEHVTIDNELDE</sequence>
<comment type="caution">
    <text evidence="2">The sequence shown here is derived from an EMBL/GenBank/DDBJ whole genome shotgun (WGS) entry which is preliminary data.</text>
</comment>
<reference evidence="2 3" key="1">
    <citation type="journal article" date="2019" name="Sci. Rep.">
        <title>Orb-weaving spider Araneus ventricosus genome elucidates the spidroin gene catalogue.</title>
        <authorList>
            <person name="Kono N."/>
            <person name="Nakamura H."/>
            <person name="Ohtoshi R."/>
            <person name="Moran D.A.P."/>
            <person name="Shinohara A."/>
            <person name="Yoshida Y."/>
            <person name="Fujiwara M."/>
            <person name="Mori M."/>
            <person name="Tomita M."/>
            <person name="Arakawa K."/>
        </authorList>
    </citation>
    <scope>NUCLEOTIDE SEQUENCE [LARGE SCALE GENOMIC DNA]</scope>
</reference>
<dbReference type="Proteomes" id="UP000499080">
    <property type="component" value="Unassembled WGS sequence"/>
</dbReference>
<gene>
    <name evidence="2" type="ORF">AVEN_203593_1</name>
</gene>
<evidence type="ECO:0000313" key="2">
    <source>
        <dbReference type="EMBL" id="GBO34724.1"/>
    </source>
</evidence>
<dbReference type="AlphaFoldDB" id="A0A4Y2WDJ0"/>
<name>A0A4Y2WDJ0_ARAVE</name>
<organism evidence="2 3">
    <name type="scientific">Araneus ventricosus</name>
    <name type="common">Orbweaver spider</name>
    <name type="synonym">Epeira ventricosa</name>
    <dbReference type="NCBI Taxonomy" id="182803"/>
    <lineage>
        <taxon>Eukaryota</taxon>
        <taxon>Metazoa</taxon>
        <taxon>Ecdysozoa</taxon>
        <taxon>Arthropoda</taxon>
        <taxon>Chelicerata</taxon>
        <taxon>Arachnida</taxon>
        <taxon>Araneae</taxon>
        <taxon>Araneomorphae</taxon>
        <taxon>Entelegynae</taxon>
        <taxon>Araneoidea</taxon>
        <taxon>Araneidae</taxon>
        <taxon>Araneus</taxon>
    </lineage>
</organism>
<evidence type="ECO:0000256" key="1">
    <source>
        <dbReference type="SAM" id="MobiDB-lite"/>
    </source>
</evidence>
<proteinExistence type="predicted"/>
<protein>
    <submittedName>
        <fullName evidence="2">Uncharacterized protein</fullName>
    </submittedName>
</protein>
<accession>A0A4Y2WDJ0</accession>
<evidence type="ECO:0000313" key="3">
    <source>
        <dbReference type="Proteomes" id="UP000499080"/>
    </source>
</evidence>